<evidence type="ECO:0000256" key="8">
    <source>
        <dbReference type="PROSITE-ProRule" id="PRU00282"/>
    </source>
</evidence>
<evidence type="ECO:0000256" key="10">
    <source>
        <dbReference type="SAM" id="MobiDB-lite"/>
    </source>
</evidence>
<dbReference type="Proteomes" id="UP000232323">
    <property type="component" value="Unassembled WGS sequence"/>
</dbReference>
<evidence type="ECO:0000313" key="11">
    <source>
        <dbReference type="EMBL" id="GAX77421.1"/>
    </source>
</evidence>
<proteinExistence type="inferred from homology"/>
<accession>A0A250X2Y3</accession>
<dbReference type="GO" id="GO:0055085">
    <property type="term" value="P:transmembrane transport"/>
    <property type="evidence" value="ECO:0007669"/>
    <property type="project" value="InterPro"/>
</dbReference>
<evidence type="ECO:0000256" key="4">
    <source>
        <dbReference type="ARBA" id="ARBA00022692"/>
    </source>
</evidence>
<dbReference type="PANTHER" id="PTHR45667">
    <property type="entry name" value="S-ADENOSYLMETHIONINE MITOCHONDRIAL CARRIER PROTEIN"/>
    <property type="match status" value="1"/>
</dbReference>
<comment type="subcellular location">
    <subcellularLocation>
        <location evidence="1">Membrane</location>
        <topology evidence="1">Multi-pass membrane protein</topology>
    </subcellularLocation>
</comment>
<evidence type="ECO:0000256" key="6">
    <source>
        <dbReference type="ARBA" id="ARBA00022989"/>
    </source>
</evidence>
<feature type="region of interest" description="Disordered" evidence="10">
    <location>
        <begin position="265"/>
        <end position="291"/>
    </location>
</feature>
<dbReference type="AlphaFoldDB" id="A0A250X2Y3"/>
<keyword evidence="3 9" id="KW-0813">Transport</keyword>
<evidence type="ECO:0000256" key="5">
    <source>
        <dbReference type="ARBA" id="ARBA00022737"/>
    </source>
</evidence>
<protein>
    <recommendedName>
        <fullName evidence="13">Mitochondrial carrier protein</fullName>
    </recommendedName>
</protein>
<dbReference type="InterPro" id="IPR002067">
    <property type="entry name" value="MCP"/>
</dbReference>
<keyword evidence="4 8" id="KW-0812">Transmembrane</keyword>
<dbReference type="InterPro" id="IPR023395">
    <property type="entry name" value="MCP_dom_sf"/>
</dbReference>
<dbReference type="Gene3D" id="1.50.40.10">
    <property type="entry name" value="Mitochondrial carrier domain"/>
    <property type="match status" value="2"/>
</dbReference>
<evidence type="ECO:0008006" key="13">
    <source>
        <dbReference type="Google" id="ProtNLM"/>
    </source>
</evidence>
<feature type="repeat" description="Solcar" evidence="8">
    <location>
        <begin position="17"/>
        <end position="107"/>
    </location>
</feature>
<gene>
    <name evidence="11" type="ORF">CEUSTIGMA_g4866.t1</name>
</gene>
<evidence type="ECO:0000256" key="3">
    <source>
        <dbReference type="ARBA" id="ARBA00022448"/>
    </source>
</evidence>
<dbReference type="PRINTS" id="PR00926">
    <property type="entry name" value="MITOCARRIER"/>
</dbReference>
<sequence length="388" mass="40584">MPEVSGQGEKASSSAGDNLWSTLFAGPVAGVCSRFCVYPFDTVKARLQIQPRETGGTLQYKGTADAFLKILRKDGPQGLYRGFPVAAAGSIPANMAYFGGYELGKSLLPAGMGVSGDLAVGAVAQMVAGMVFTPVDVIKERLQVQELIASSSSSSSSIGDRLGAGRTAGGMKIGGSSPGSPLQPGLRGGTVTAVRALISERGVLGLMRGYWATNAVWIPWNMLFVAFNEQAKLAASRLLLNTKDLKEHGGTKDVLASPTCGTSLITDQRREAGDSSSEVPNPGRSSDDMTPEDAQLPPWALILCSAGAASLAGVMTHPVDVIKTRIQVMGPSLDGVPTSAFLVTTTLIQKEGFKAFTRGLTARLVMLAPGTALVWAIYEPVKRSLAFM</sequence>
<evidence type="ECO:0000256" key="1">
    <source>
        <dbReference type="ARBA" id="ARBA00004141"/>
    </source>
</evidence>
<dbReference type="OrthoDB" id="276989at2759"/>
<keyword evidence="7 8" id="KW-0472">Membrane</keyword>
<dbReference type="Pfam" id="PF00153">
    <property type="entry name" value="Mito_carr"/>
    <property type="match status" value="3"/>
</dbReference>
<comment type="similarity">
    <text evidence="2 9">Belongs to the mitochondrial carrier (TC 2.A.29) family.</text>
</comment>
<reference evidence="11 12" key="1">
    <citation type="submission" date="2017-08" db="EMBL/GenBank/DDBJ databases">
        <title>Acidophilic green algal genome provides insights into adaptation to an acidic environment.</title>
        <authorList>
            <person name="Hirooka S."/>
            <person name="Hirose Y."/>
            <person name="Kanesaki Y."/>
            <person name="Higuchi S."/>
            <person name="Fujiwara T."/>
            <person name="Onuma R."/>
            <person name="Era A."/>
            <person name="Ohbayashi R."/>
            <person name="Uzuka A."/>
            <person name="Nozaki H."/>
            <person name="Yoshikawa H."/>
            <person name="Miyagishima S.Y."/>
        </authorList>
    </citation>
    <scope>NUCLEOTIDE SEQUENCE [LARGE SCALE GENOMIC DNA]</scope>
    <source>
        <strain evidence="11 12">NIES-2499</strain>
    </source>
</reference>
<name>A0A250X2Y3_9CHLO</name>
<comment type="caution">
    <text evidence="11">The sequence shown here is derived from an EMBL/GenBank/DDBJ whole genome shotgun (WGS) entry which is preliminary data.</text>
</comment>
<evidence type="ECO:0000256" key="2">
    <source>
        <dbReference type="ARBA" id="ARBA00006375"/>
    </source>
</evidence>
<feature type="repeat" description="Solcar" evidence="8">
    <location>
        <begin position="112"/>
        <end position="234"/>
    </location>
</feature>
<keyword evidence="5" id="KW-0677">Repeat</keyword>
<dbReference type="PROSITE" id="PS50920">
    <property type="entry name" value="SOLCAR"/>
    <property type="match status" value="3"/>
</dbReference>
<organism evidence="11 12">
    <name type="scientific">Chlamydomonas eustigma</name>
    <dbReference type="NCBI Taxonomy" id="1157962"/>
    <lineage>
        <taxon>Eukaryota</taxon>
        <taxon>Viridiplantae</taxon>
        <taxon>Chlorophyta</taxon>
        <taxon>core chlorophytes</taxon>
        <taxon>Chlorophyceae</taxon>
        <taxon>CS clade</taxon>
        <taxon>Chlamydomonadales</taxon>
        <taxon>Chlamydomonadaceae</taxon>
        <taxon>Chlamydomonas</taxon>
    </lineage>
</organism>
<evidence type="ECO:0000313" key="12">
    <source>
        <dbReference type="Proteomes" id="UP000232323"/>
    </source>
</evidence>
<evidence type="ECO:0000256" key="7">
    <source>
        <dbReference type="ARBA" id="ARBA00023136"/>
    </source>
</evidence>
<dbReference type="EMBL" id="BEGY01000024">
    <property type="protein sequence ID" value="GAX77421.1"/>
    <property type="molecule type" value="Genomic_DNA"/>
</dbReference>
<feature type="repeat" description="Solcar" evidence="8">
    <location>
        <begin position="300"/>
        <end position="384"/>
    </location>
</feature>
<dbReference type="SUPFAM" id="SSF103506">
    <property type="entry name" value="Mitochondrial carrier"/>
    <property type="match status" value="1"/>
</dbReference>
<keyword evidence="6" id="KW-1133">Transmembrane helix</keyword>
<dbReference type="GO" id="GO:0016020">
    <property type="term" value="C:membrane"/>
    <property type="evidence" value="ECO:0007669"/>
    <property type="project" value="UniProtKB-SubCell"/>
</dbReference>
<dbReference type="InterPro" id="IPR018108">
    <property type="entry name" value="MCP_transmembrane"/>
</dbReference>
<evidence type="ECO:0000256" key="9">
    <source>
        <dbReference type="RuleBase" id="RU000488"/>
    </source>
</evidence>
<keyword evidence="12" id="KW-1185">Reference proteome</keyword>